<dbReference type="InterPro" id="IPR042092">
    <property type="entry name" value="PsdUridine_s_RsuA/RluB/E/F_cat"/>
</dbReference>
<dbReference type="GO" id="GO:0003723">
    <property type="term" value="F:RNA binding"/>
    <property type="evidence" value="ECO:0007669"/>
    <property type="project" value="UniProtKB-KW"/>
</dbReference>
<dbReference type="FunFam" id="3.10.290.10:FF:000003">
    <property type="entry name" value="Pseudouridine synthase"/>
    <property type="match status" value="1"/>
</dbReference>
<dbReference type="InterPro" id="IPR018496">
    <property type="entry name" value="PsdUridine_synth_RsuA/RluB_CS"/>
</dbReference>
<dbReference type="Gene3D" id="3.30.70.1560">
    <property type="entry name" value="Alpha-L RNA-binding motif"/>
    <property type="match status" value="1"/>
</dbReference>
<dbReference type="InterPro" id="IPR020103">
    <property type="entry name" value="PsdUridine_synth_cat_dom_sf"/>
</dbReference>
<dbReference type="SUPFAM" id="SSF55120">
    <property type="entry name" value="Pseudouridine synthase"/>
    <property type="match status" value="1"/>
</dbReference>
<dbReference type="NCBIfam" id="TIGR00093">
    <property type="entry name" value="pseudouridine synthase"/>
    <property type="match status" value="1"/>
</dbReference>
<dbReference type="SUPFAM" id="SSF55174">
    <property type="entry name" value="Alpha-L RNA-binding motif"/>
    <property type="match status" value="1"/>
</dbReference>
<dbReference type="CDD" id="cd02870">
    <property type="entry name" value="PseudoU_synth_RsuA_like"/>
    <property type="match status" value="1"/>
</dbReference>
<dbReference type="Proteomes" id="UP000598633">
    <property type="component" value="Unassembled WGS sequence"/>
</dbReference>
<protein>
    <recommendedName>
        <fullName evidence="4">Pseudouridine synthase</fullName>
        <ecNumber evidence="4">5.4.99.-</ecNumber>
    </recommendedName>
</protein>
<dbReference type="InterPro" id="IPR020094">
    <property type="entry name" value="TruA/RsuA/RluB/E/F_N"/>
</dbReference>
<dbReference type="GO" id="GO:0000455">
    <property type="term" value="P:enzyme-directed rRNA pseudouridine synthesis"/>
    <property type="evidence" value="ECO:0007669"/>
    <property type="project" value="UniProtKB-ARBA"/>
</dbReference>
<dbReference type="EC" id="5.4.99.-" evidence="4"/>
<evidence type="ECO:0000256" key="3">
    <source>
        <dbReference type="PROSITE-ProRule" id="PRU00182"/>
    </source>
</evidence>
<feature type="domain" description="RNA-binding S4" evidence="6">
    <location>
        <begin position="4"/>
        <end position="61"/>
    </location>
</feature>
<proteinExistence type="inferred from homology"/>
<dbReference type="EMBL" id="JACXWA010000056">
    <property type="protein sequence ID" value="MBD3870371.1"/>
    <property type="molecule type" value="Genomic_DNA"/>
</dbReference>
<dbReference type="AlphaFoldDB" id="A0A8J6Y0A7"/>
<dbReference type="InterPro" id="IPR000748">
    <property type="entry name" value="PsdUridine_synth_RsuA/RluB/E/F"/>
</dbReference>
<dbReference type="PROSITE" id="PS50889">
    <property type="entry name" value="S4"/>
    <property type="match status" value="1"/>
</dbReference>
<feature type="compositionally biased region" description="Basic residues" evidence="5">
    <location>
        <begin position="243"/>
        <end position="257"/>
    </location>
</feature>
<sequence length="275" mass="31103">MGEERIQKIIARSGLCSRRDADQMIADGRVTVDGRVAKPGEKADSRAARIKIDGRAVKAPESLRYFLLYKPRAVMTTCDDPEERKTVLDFVRPVIPERVYPVGRLDYHSEGLLILTNDGELAARIAHPRFGVVREYLVKIRGDLTTSEYRKLMAGTSVEGRHVKPKLAQRSSKVRGGKATWWRLEVLEGRTREVRELFLCAGHHVQRLRRTAIGPLRDDSLNPGDFRTITAKELALLRNASSKSRRPPTRRPARSRGKGPANLNSAARKRPERKR</sequence>
<keyword evidence="3" id="KW-0694">RNA-binding</keyword>
<keyword evidence="2 4" id="KW-0413">Isomerase</keyword>
<evidence type="ECO:0000259" key="6">
    <source>
        <dbReference type="SMART" id="SM00363"/>
    </source>
</evidence>
<dbReference type="InterPro" id="IPR036986">
    <property type="entry name" value="S4_RNA-bd_sf"/>
</dbReference>
<dbReference type="InterPro" id="IPR006145">
    <property type="entry name" value="PsdUridine_synth_RsuA/RluA"/>
</dbReference>
<evidence type="ECO:0000256" key="5">
    <source>
        <dbReference type="SAM" id="MobiDB-lite"/>
    </source>
</evidence>
<reference evidence="7 8" key="1">
    <citation type="submission" date="2020-08" db="EMBL/GenBank/DDBJ databases">
        <title>Acidobacteriota in marine sediments use diverse sulfur dissimilation pathways.</title>
        <authorList>
            <person name="Wasmund K."/>
        </authorList>
    </citation>
    <scope>NUCLEOTIDE SEQUENCE [LARGE SCALE GENOMIC DNA]</scope>
    <source>
        <strain evidence="7">MAG AM3-A</strain>
    </source>
</reference>
<dbReference type="Gene3D" id="3.30.70.580">
    <property type="entry name" value="Pseudouridine synthase I, catalytic domain, N-terminal subdomain"/>
    <property type="match status" value="1"/>
</dbReference>
<name>A0A8J6Y0A7_9BACT</name>
<accession>A0A8J6Y0A7</accession>
<dbReference type="Gene3D" id="3.10.290.10">
    <property type="entry name" value="RNA-binding S4 domain"/>
    <property type="match status" value="1"/>
</dbReference>
<dbReference type="GO" id="GO:0120159">
    <property type="term" value="F:rRNA pseudouridine synthase activity"/>
    <property type="evidence" value="ECO:0007669"/>
    <property type="project" value="UniProtKB-ARBA"/>
</dbReference>
<comment type="caution">
    <text evidence="7">The sequence shown here is derived from an EMBL/GenBank/DDBJ whole genome shotgun (WGS) entry which is preliminary data.</text>
</comment>
<dbReference type="PANTHER" id="PTHR47683">
    <property type="entry name" value="PSEUDOURIDINE SYNTHASE FAMILY PROTEIN-RELATED"/>
    <property type="match status" value="1"/>
</dbReference>
<dbReference type="Pfam" id="PF00849">
    <property type="entry name" value="PseudoU_synth_2"/>
    <property type="match status" value="1"/>
</dbReference>
<organism evidence="7 8">
    <name type="scientific">Candidatus Sulfomarinibacter kjeldsenii</name>
    <dbReference type="NCBI Taxonomy" id="2885994"/>
    <lineage>
        <taxon>Bacteria</taxon>
        <taxon>Pseudomonadati</taxon>
        <taxon>Acidobacteriota</taxon>
        <taxon>Thermoanaerobaculia</taxon>
        <taxon>Thermoanaerobaculales</taxon>
        <taxon>Candidatus Sulfomarinibacteraceae</taxon>
        <taxon>Candidatus Sulfomarinibacter</taxon>
    </lineage>
</organism>
<evidence type="ECO:0000313" key="8">
    <source>
        <dbReference type="Proteomes" id="UP000598633"/>
    </source>
</evidence>
<dbReference type="PANTHER" id="PTHR47683:SF2">
    <property type="entry name" value="RNA-BINDING S4 DOMAIN-CONTAINING PROTEIN"/>
    <property type="match status" value="1"/>
</dbReference>
<dbReference type="InterPro" id="IPR002942">
    <property type="entry name" value="S4_RNA-bd"/>
</dbReference>
<dbReference type="PROSITE" id="PS01149">
    <property type="entry name" value="PSI_RSU"/>
    <property type="match status" value="1"/>
</dbReference>
<dbReference type="InterPro" id="IPR050343">
    <property type="entry name" value="RsuA_PseudoU_synthase"/>
</dbReference>
<dbReference type="CDD" id="cd00165">
    <property type="entry name" value="S4"/>
    <property type="match status" value="1"/>
</dbReference>
<dbReference type="SMART" id="SM00363">
    <property type="entry name" value="S4"/>
    <property type="match status" value="1"/>
</dbReference>
<evidence type="ECO:0000256" key="1">
    <source>
        <dbReference type="ARBA" id="ARBA00008348"/>
    </source>
</evidence>
<gene>
    <name evidence="7" type="ORF">IFJ97_03300</name>
</gene>
<evidence type="ECO:0000256" key="4">
    <source>
        <dbReference type="RuleBase" id="RU003887"/>
    </source>
</evidence>
<comment type="similarity">
    <text evidence="1 4">Belongs to the pseudouridine synthase RsuA family.</text>
</comment>
<evidence type="ECO:0000256" key="2">
    <source>
        <dbReference type="ARBA" id="ARBA00023235"/>
    </source>
</evidence>
<evidence type="ECO:0000313" key="7">
    <source>
        <dbReference type="EMBL" id="MBD3870371.1"/>
    </source>
</evidence>
<dbReference type="Pfam" id="PF01479">
    <property type="entry name" value="S4"/>
    <property type="match status" value="1"/>
</dbReference>
<feature type="region of interest" description="Disordered" evidence="5">
    <location>
        <begin position="238"/>
        <end position="275"/>
    </location>
</feature>